<dbReference type="Pfam" id="PF14833">
    <property type="entry name" value="NAD_binding_11"/>
    <property type="match status" value="1"/>
</dbReference>
<dbReference type="PIRSF" id="PIRSF000103">
    <property type="entry name" value="HIBADH"/>
    <property type="match status" value="1"/>
</dbReference>
<dbReference type="InterPro" id="IPR008927">
    <property type="entry name" value="6-PGluconate_DH-like_C_sf"/>
</dbReference>
<dbReference type="InterPro" id="IPR002204">
    <property type="entry name" value="3-OH-isobutyrate_DH-rel_CS"/>
</dbReference>
<dbReference type="GO" id="GO:0016616">
    <property type="term" value="F:oxidoreductase activity, acting on the CH-OH group of donors, NAD or NADP as acceptor"/>
    <property type="evidence" value="ECO:0007669"/>
    <property type="project" value="InterPro"/>
</dbReference>
<dbReference type="InterPro" id="IPR029154">
    <property type="entry name" value="HIBADH-like_NADP-bd"/>
</dbReference>
<dbReference type="InterPro" id="IPR015815">
    <property type="entry name" value="HIBADH-related"/>
</dbReference>
<dbReference type="EC" id="1.1.1.411" evidence="7"/>
<evidence type="ECO:0000256" key="7">
    <source>
        <dbReference type="ARBA" id="ARBA00038870"/>
    </source>
</evidence>
<evidence type="ECO:0000256" key="10">
    <source>
        <dbReference type="PIRSR" id="PIRSR000103-1"/>
    </source>
</evidence>
<dbReference type="InterPro" id="IPR013328">
    <property type="entry name" value="6PGD_dom2"/>
</dbReference>
<dbReference type="Pfam" id="PF03446">
    <property type="entry name" value="NAD_binding_2"/>
    <property type="match status" value="1"/>
</dbReference>
<evidence type="ECO:0000256" key="6">
    <source>
        <dbReference type="ARBA" id="ARBA00037979"/>
    </source>
</evidence>
<accession>A0A2T5BDW9</accession>
<feature type="domain" description="6-phosphogluconate dehydrogenase NADP-binding" evidence="11">
    <location>
        <begin position="19"/>
        <end position="176"/>
    </location>
</feature>
<evidence type="ECO:0000256" key="4">
    <source>
        <dbReference type="ARBA" id="ARBA00023277"/>
    </source>
</evidence>
<protein>
    <recommendedName>
        <fullName evidence="8">L-threonate dehydrogenase</fullName>
        <ecNumber evidence="7">1.1.1.411</ecNumber>
    </recommendedName>
</protein>
<dbReference type="RefSeq" id="WP_108001462.1">
    <property type="nucleotide sequence ID" value="NZ_JBHEEX010000015.1"/>
</dbReference>
<dbReference type="NCBIfam" id="NF043037">
    <property type="entry name" value="ThreonDh"/>
    <property type="match status" value="1"/>
</dbReference>
<comment type="similarity">
    <text evidence="6">Belongs to the HIBADH-related family. L-threonate dehydrogenase subfamily.</text>
</comment>
<evidence type="ECO:0000256" key="1">
    <source>
        <dbReference type="ARBA" id="ARBA00022857"/>
    </source>
</evidence>
<feature type="active site" evidence="10">
    <location>
        <position position="187"/>
    </location>
</feature>
<dbReference type="Proteomes" id="UP000241247">
    <property type="component" value="Unassembled WGS sequence"/>
</dbReference>
<evidence type="ECO:0000256" key="2">
    <source>
        <dbReference type="ARBA" id="ARBA00023002"/>
    </source>
</evidence>
<evidence type="ECO:0000313" key="13">
    <source>
        <dbReference type="EMBL" id="PTM97160.1"/>
    </source>
</evidence>
<dbReference type="Gene3D" id="3.40.50.720">
    <property type="entry name" value="NAD(P)-binding Rossmann-like Domain"/>
    <property type="match status" value="1"/>
</dbReference>
<dbReference type="OrthoDB" id="9812907at2"/>
<dbReference type="PROSITE" id="PS00895">
    <property type="entry name" value="3_HYDROXYISOBUT_DH"/>
    <property type="match status" value="1"/>
</dbReference>
<evidence type="ECO:0000313" key="14">
    <source>
        <dbReference type="Proteomes" id="UP000241247"/>
    </source>
</evidence>
<comment type="catalytic activity">
    <reaction evidence="9">
        <text>L-threonate + NAD(+) = 2-dehydro-L-erythronate + NADH + H(+)</text>
        <dbReference type="Rhea" id="RHEA:52548"/>
        <dbReference type="ChEBI" id="CHEBI:15378"/>
        <dbReference type="ChEBI" id="CHEBI:57540"/>
        <dbReference type="ChEBI" id="CHEBI:57561"/>
        <dbReference type="ChEBI" id="CHEBI:57945"/>
        <dbReference type="ChEBI" id="CHEBI:136669"/>
        <dbReference type="EC" id="1.1.1.411"/>
    </reaction>
</comment>
<reference evidence="13 14" key="1">
    <citation type="submission" date="2018-04" db="EMBL/GenBank/DDBJ databases">
        <title>Genomic Encyclopedia of Type Strains, Phase IV (KMG-IV): sequencing the most valuable type-strain genomes for metagenomic binning, comparative biology and taxonomic classification.</title>
        <authorList>
            <person name="Goeker M."/>
        </authorList>
    </citation>
    <scope>NUCLEOTIDE SEQUENCE [LARGE SCALE GENOMIC DNA]</scope>
    <source>
        <strain evidence="13 14">DSM 7138</strain>
    </source>
</reference>
<keyword evidence="4" id="KW-0119">Carbohydrate metabolism</keyword>
<evidence type="ECO:0000259" key="11">
    <source>
        <dbReference type="Pfam" id="PF03446"/>
    </source>
</evidence>
<keyword evidence="14" id="KW-1185">Reference proteome</keyword>
<dbReference type="PANTHER" id="PTHR43060">
    <property type="entry name" value="3-HYDROXYISOBUTYRATE DEHYDROGENASE-LIKE 1, MITOCHONDRIAL-RELATED"/>
    <property type="match status" value="1"/>
</dbReference>
<evidence type="ECO:0000256" key="5">
    <source>
        <dbReference type="ARBA" id="ARBA00037062"/>
    </source>
</evidence>
<organism evidence="13 14">
    <name type="scientific">Mycoplana dimorpha</name>
    <dbReference type="NCBI Taxonomy" id="28320"/>
    <lineage>
        <taxon>Bacteria</taxon>
        <taxon>Pseudomonadati</taxon>
        <taxon>Pseudomonadota</taxon>
        <taxon>Alphaproteobacteria</taxon>
        <taxon>Hyphomicrobiales</taxon>
        <taxon>Rhizobiaceae</taxon>
        <taxon>Mycoplana</taxon>
    </lineage>
</organism>
<dbReference type="InterPro" id="IPR050006">
    <property type="entry name" value="LtnD"/>
</dbReference>
<keyword evidence="3" id="KW-0520">NAD</keyword>
<dbReference type="SUPFAM" id="SSF51735">
    <property type="entry name" value="NAD(P)-binding Rossmann-fold domains"/>
    <property type="match status" value="1"/>
</dbReference>
<evidence type="ECO:0000256" key="9">
    <source>
        <dbReference type="ARBA" id="ARBA00047312"/>
    </source>
</evidence>
<keyword evidence="1" id="KW-0521">NADP</keyword>
<dbReference type="PANTHER" id="PTHR43060:SF17">
    <property type="entry name" value="L-THREONATE DEHYDROGENASE"/>
    <property type="match status" value="1"/>
</dbReference>
<dbReference type="AlphaFoldDB" id="A0A2T5BDW9"/>
<comment type="function">
    <text evidence="5">Catalyzes oxidation of L-threonate to 2-oxo-tetronate. Can use either NAD(+) or NADP(+) as cosubstrate, with a preference for NAD(+).</text>
</comment>
<keyword evidence="2" id="KW-0560">Oxidoreductase</keyword>
<dbReference type="InterPro" id="IPR006115">
    <property type="entry name" value="6PGDH_NADP-bd"/>
</dbReference>
<dbReference type="Gene3D" id="1.10.1040.10">
    <property type="entry name" value="N-(1-d-carboxylethyl)-l-norvaline Dehydrogenase, domain 2"/>
    <property type="match status" value="1"/>
</dbReference>
<name>A0A2T5BDW9_MYCDI</name>
<feature type="domain" description="3-hydroxyisobutyrate dehydrogenase-like NAD-binding" evidence="12">
    <location>
        <begin position="181"/>
        <end position="301"/>
    </location>
</feature>
<dbReference type="SUPFAM" id="SSF48179">
    <property type="entry name" value="6-phosphogluconate dehydrogenase C-terminal domain-like"/>
    <property type="match status" value="1"/>
</dbReference>
<dbReference type="InterPro" id="IPR036291">
    <property type="entry name" value="NAD(P)-bd_dom_sf"/>
</dbReference>
<evidence type="ECO:0000256" key="8">
    <source>
        <dbReference type="ARBA" id="ARBA00039407"/>
    </source>
</evidence>
<dbReference type="GO" id="GO:0051287">
    <property type="term" value="F:NAD binding"/>
    <property type="evidence" value="ECO:0007669"/>
    <property type="project" value="InterPro"/>
</dbReference>
<sequence>MILDRENAATEPDQEAASVAVIGLGSMGLGMARSLLRGGFQVRGFDVDPDALSALAEAGGTACRNPADAVEPARIVVVVVVNAAQTESVLFGPDGIIASLTPGSVIISCATMAPTEAREFGRRAEKSGLLYLDGPISGGWVKADRGELTFMASGSEDAFAAARPALQAMAGTVYELGAEPGVGSSFKIVNQLLAGVHIAAACEAITFAKSLDLDISRVFDVITKSAGNSWMFENRISHVLAGDYTPHSAVSIFTKDLGIVSDIGRRQKFPLPIASAALQLFVMTEAAGMGRDDDSSVARLLANIAGIDLPGGRQES</sequence>
<dbReference type="EMBL" id="PZZZ01000002">
    <property type="protein sequence ID" value="PTM97160.1"/>
    <property type="molecule type" value="Genomic_DNA"/>
</dbReference>
<gene>
    <name evidence="13" type="ORF">C7449_10228</name>
</gene>
<evidence type="ECO:0000259" key="12">
    <source>
        <dbReference type="Pfam" id="PF14833"/>
    </source>
</evidence>
<dbReference type="GO" id="GO:0050661">
    <property type="term" value="F:NADP binding"/>
    <property type="evidence" value="ECO:0007669"/>
    <property type="project" value="InterPro"/>
</dbReference>
<evidence type="ECO:0000256" key="3">
    <source>
        <dbReference type="ARBA" id="ARBA00023027"/>
    </source>
</evidence>
<proteinExistence type="inferred from homology"/>
<dbReference type="GO" id="GO:0016054">
    <property type="term" value="P:organic acid catabolic process"/>
    <property type="evidence" value="ECO:0007669"/>
    <property type="project" value="UniProtKB-ARBA"/>
</dbReference>
<comment type="caution">
    <text evidence="13">The sequence shown here is derived from an EMBL/GenBank/DDBJ whole genome shotgun (WGS) entry which is preliminary data.</text>
</comment>